<comment type="caution">
    <text evidence="2">The sequence shown here is derived from an EMBL/GenBank/DDBJ whole genome shotgun (WGS) entry which is preliminary data.</text>
</comment>
<dbReference type="Proteomes" id="UP000780801">
    <property type="component" value="Unassembled WGS sequence"/>
</dbReference>
<feature type="region of interest" description="Disordered" evidence="1">
    <location>
        <begin position="1"/>
        <end position="99"/>
    </location>
</feature>
<evidence type="ECO:0000313" key="2">
    <source>
        <dbReference type="EMBL" id="KAF9579140.1"/>
    </source>
</evidence>
<feature type="compositionally biased region" description="Acidic residues" evidence="1">
    <location>
        <begin position="52"/>
        <end position="68"/>
    </location>
</feature>
<sequence length="99" mass="10873">MLKLYWTTEPFKTADKLEEETKTGKDGPNALLLCAEEVSADHPDDATNAYDAEQELFADESDSEDDEEKSAKGTVAIEEEEEDGGAEGSVDDTARRVTR</sequence>
<proteinExistence type="predicted"/>
<protein>
    <submittedName>
        <fullName evidence="2">Uncharacterized protein</fullName>
    </submittedName>
</protein>
<keyword evidence="3" id="KW-1185">Reference proteome</keyword>
<name>A0A9P6FQY1_9FUNG</name>
<feature type="non-terminal residue" evidence="2">
    <location>
        <position position="99"/>
    </location>
</feature>
<dbReference type="AlphaFoldDB" id="A0A9P6FQY1"/>
<evidence type="ECO:0000256" key="1">
    <source>
        <dbReference type="SAM" id="MobiDB-lite"/>
    </source>
</evidence>
<accession>A0A9P6FQY1</accession>
<feature type="compositionally biased region" description="Basic and acidic residues" evidence="1">
    <location>
        <begin position="12"/>
        <end position="25"/>
    </location>
</feature>
<organism evidence="2 3">
    <name type="scientific">Lunasporangiospora selenospora</name>
    <dbReference type="NCBI Taxonomy" id="979761"/>
    <lineage>
        <taxon>Eukaryota</taxon>
        <taxon>Fungi</taxon>
        <taxon>Fungi incertae sedis</taxon>
        <taxon>Mucoromycota</taxon>
        <taxon>Mortierellomycotina</taxon>
        <taxon>Mortierellomycetes</taxon>
        <taxon>Mortierellales</taxon>
        <taxon>Mortierellaceae</taxon>
        <taxon>Lunasporangiospora</taxon>
    </lineage>
</organism>
<dbReference type="EMBL" id="JAABOA010003007">
    <property type="protein sequence ID" value="KAF9579140.1"/>
    <property type="molecule type" value="Genomic_DNA"/>
</dbReference>
<gene>
    <name evidence="2" type="ORF">BGW38_004729</name>
</gene>
<evidence type="ECO:0000313" key="3">
    <source>
        <dbReference type="Proteomes" id="UP000780801"/>
    </source>
</evidence>
<reference evidence="2" key="1">
    <citation type="journal article" date="2020" name="Fungal Divers.">
        <title>Resolving the Mortierellaceae phylogeny through synthesis of multi-gene phylogenetics and phylogenomics.</title>
        <authorList>
            <person name="Vandepol N."/>
            <person name="Liber J."/>
            <person name="Desiro A."/>
            <person name="Na H."/>
            <person name="Kennedy M."/>
            <person name="Barry K."/>
            <person name="Grigoriev I.V."/>
            <person name="Miller A.N."/>
            <person name="O'Donnell K."/>
            <person name="Stajich J.E."/>
            <person name="Bonito G."/>
        </authorList>
    </citation>
    <scope>NUCLEOTIDE SEQUENCE</scope>
    <source>
        <strain evidence="2">KOD1015</strain>
    </source>
</reference>